<dbReference type="WBParaSite" id="MBELARI_LOCUS4751">
    <property type="protein sequence ID" value="MBELARI_LOCUS4751"/>
    <property type="gene ID" value="MBELARI_LOCUS4751"/>
</dbReference>
<name>A0AAF3E912_9BILA</name>
<dbReference type="Proteomes" id="UP000887575">
    <property type="component" value="Unassembled WGS sequence"/>
</dbReference>
<protein>
    <submittedName>
        <fullName evidence="2 3">Uncharacterized protein</fullName>
    </submittedName>
</protein>
<dbReference type="WBParaSite" id="MBELARI_LOCUS10385">
    <property type="protein sequence ID" value="MBELARI_LOCUS10385"/>
    <property type="gene ID" value="MBELARI_LOCUS10385"/>
</dbReference>
<sequence length="208" mass="24614">MSTVHTAMMKKIVNGRCPGRDAISKTMPPFAQIGPRLRKDLNPKPLFRLHHFDPMPDDLLVKANYGDAMKDWEYANIPHRDQTPGTIEGHFLWASHKFQKNYKSRINENPFFQRFQSPFFPPTVSHDDEKHETCFIRYWYCEKMPHEMLEWKIYKGFKGAEDEIELQLLFPKEQGLDWKSHCDWKRAAVKLMPQVSKSHGKTFFITIM</sequence>
<organism evidence="1 2">
    <name type="scientific">Mesorhabditis belari</name>
    <dbReference type="NCBI Taxonomy" id="2138241"/>
    <lineage>
        <taxon>Eukaryota</taxon>
        <taxon>Metazoa</taxon>
        <taxon>Ecdysozoa</taxon>
        <taxon>Nematoda</taxon>
        <taxon>Chromadorea</taxon>
        <taxon>Rhabditida</taxon>
        <taxon>Rhabditina</taxon>
        <taxon>Rhabditomorpha</taxon>
        <taxon>Rhabditoidea</taxon>
        <taxon>Rhabditidae</taxon>
        <taxon>Mesorhabditinae</taxon>
        <taxon>Mesorhabditis</taxon>
    </lineage>
</organism>
<evidence type="ECO:0000313" key="2">
    <source>
        <dbReference type="WBParaSite" id="MBELARI_LOCUS10385"/>
    </source>
</evidence>
<dbReference type="AlphaFoldDB" id="A0AAF3E912"/>
<keyword evidence="1" id="KW-1185">Reference proteome</keyword>
<evidence type="ECO:0000313" key="3">
    <source>
        <dbReference type="WBParaSite" id="MBELARI_LOCUS4751"/>
    </source>
</evidence>
<proteinExistence type="predicted"/>
<evidence type="ECO:0000313" key="1">
    <source>
        <dbReference type="Proteomes" id="UP000887575"/>
    </source>
</evidence>
<accession>A0AAF3E912</accession>
<reference evidence="2 3" key="1">
    <citation type="submission" date="2024-02" db="UniProtKB">
        <authorList>
            <consortium name="WormBaseParasite"/>
        </authorList>
    </citation>
    <scope>IDENTIFICATION</scope>
</reference>